<dbReference type="RefSeq" id="WP_175195484.1">
    <property type="nucleotide sequence ID" value="NZ_CADIKL010000014.1"/>
</dbReference>
<gene>
    <name evidence="1" type="ORF">LMG28688_03275</name>
</gene>
<organism evidence="1 2">
    <name type="scientific">Paraburkholderia caffeinitolerans</name>
    <dbReference type="NCBI Taxonomy" id="1723730"/>
    <lineage>
        <taxon>Bacteria</taxon>
        <taxon>Pseudomonadati</taxon>
        <taxon>Pseudomonadota</taxon>
        <taxon>Betaproteobacteria</taxon>
        <taxon>Burkholderiales</taxon>
        <taxon>Burkholderiaceae</taxon>
        <taxon>Paraburkholderia</taxon>
    </lineage>
</organism>
<accession>A0A6J5G776</accession>
<proteinExistence type="predicted"/>
<dbReference type="EMBL" id="CADIKL010000014">
    <property type="protein sequence ID" value="CAB3791245.1"/>
    <property type="molecule type" value="Genomic_DNA"/>
</dbReference>
<name>A0A6J5G776_9BURK</name>
<sequence length="78" mass="8330">MDFISLALFGLAIVGLGSAATVMIAKWLPQAAIEQAAEHGRYVGLGVAPRAKLDLHAKRRPLVGVQVVKEAMNVVRTH</sequence>
<reference evidence="1 2" key="1">
    <citation type="submission" date="2020-04" db="EMBL/GenBank/DDBJ databases">
        <authorList>
            <person name="De Canck E."/>
        </authorList>
    </citation>
    <scope>NUCLEOTIDE SEQUENCE [LARGE SCALE GENOMIC DNA]</scope>
    <source>
        <strain evidence="1 2">LMG 28688</strain>
    </source>
</reference>
<dbReference type="AlphaFoldDB" id="A0A6J5G776"/>
<protein>
    <submittedName>
        <fullName evidence="1">Uncharacterized protein</fullName>
    </submittedName>
</protein>
<evidence type="ECO:0000313" key="1">
    <source>
        <dbReference type="EMBL" id="CAB3791245.1"/>
    </source>
</evidence>
<keyword evidence="2" id="KW-1185">Reference proteome</keyword>
<dbReference type="Proteomes" id="UP000494119">
    <property type="component" value="Unassembled WGS sequence"/>
</dbReference>
<evidence type="ECO:0000313" key="2">
    <source>
        <dbReference type="Proteomes" id="UP000494119"/>
    </source>
</evidence>